<dbReference type="EMBL" id="JAJTWT010000007">
    <property type="protein sequence ID" value="MCE4539164.1"/>
    <property type="molecule type" value="Genomic_DNA"/>
</dbReference>
<dbReference type="Pfam" id="PF13759">
    <property type="entry name" value="2OG-FeII_Oxy_5"/>
    <property type="match status" value="1"/>
</dbReference>
<dbReference type="InterPro" id="IPR012668">
    <property type="entry name" value="CHP02466"/>
</dbReference>
<dbReference type="SUPFAM" id="SSF48452">
    <property type="entry name" value="TPR-like"/>
    <property type="match status" value="2"/>
</dbReference>
<comment type="caution">
    <text evidence="2">The sequence shown here is derived from an EMBL/GenBank/DDBJ whole genome shotgun (WGS) entry which is preliminary data.</text>
</comment>
<dbReference type="InterPro" id="IPR011990">
    <property type="entry name" value="TPR-like_helical_dom_sf"/>
</dbReference>
<evidence type="ECO:0000313" key="2">
    <source>
        <dbReference type="EMBL" id="MCE4539164.1"/>
    </source>
</evidence>
<dbReference type="PANTHER" id="PTHR12558:SF13">
    <property type="entry name" value="CELL DIVISION CYCLE PROTEIN 27 HOMOLOG"/>
    <property type="match status" value="1"/>
</dbReference>
<dbReference type="Pfam" id="PF13432">
    <property type="entry name" value="TPR_16"/>
    <property type="match status" value="1"/>
</dbReference>
<proteinExistence type="predicted"/>
<feature type="repeat" description="TPR" evidence="1">
    <location>
        <begin position="277"/>
        <end position="310"/>
    </location>
</feature>
<reference evidence="2 3" key="1">
    <citation type="submission" date="2021-12" db="EMBL/GenBank/DDBJ databases">
        <title>Genome seq of p7.</title>
        <authorList>
            <person name="Seo T."/>
        </authorList>
    </citation>
    <scope>NUCLEOTIDE SEQUENCE [LARGE SCALE GENOMIC DNA]</scope>
    <source>
        <strain evidence="2 3">P7</strain>
    </source>
</reference>
<dbReference type="Pfam" id="PF13424">
    <property type="entry name" value="TPR_12"/>
    <property type="match status" value="1"/>
</dbReference>
<gene>
    <name evidence="2" type="ORF">LXT12_18080</name>
</gene>
<feature type="repeat" description="TPR" evidence="1">
    <location>
        <begin position="210"/>
        <end position="243"/>
    </location>
</feature>
<evidence type="ECO:0000313" key="3">
    <source>
        <dbReference type="Proteomes" id="UP001201463"/>
    </source>
</evidence>
<dbReference type="PANTHER" id="PTHR12558">
    <property type="entry name" value="CELL DIVISION CYCLE 16,23,27"/>
    <property type="match status" value="1"/>
</dbReference>
<protein>
    <submittedName>
        <fullName evidence="2">Tetratricopeptide repeat protein</fullName>
    </submittedName>
</protein>
<dbReference type="PROSITE" id="PS50005">
    <property type="entry name" value="TPR"/>
    <property type="match status" value="2"/>
</dbReference>
<dbReference type="SMART" id="SM00028">
    <property type="entry name" value="TPR"/>
    <property type="match status" value="9"/>
</dbReference>
<dbReference type="Pfam" id="PF14559">
    <property type="entry name" value="TPR_19"/>
    <property type="match status" value="1"/>
</dbReference>
<accession>A0ABS8XE24</accession>
<keyword evidence="1" id="KW-0802">TPR repeat</keyword>
<dbReference type="Gene3D" id="1.25.40.10">
    <property type="entry name" value="Tetratricopeptide repeat domain"/>
    <property type="match status" value="3"/>
</dbReference>
<dbReference type="RefSeq" id="WP_233393681.1">
    <property type="nucleotide sequence ID" value="NZ_JAJTWT010000007.1"/>
</dbReference>
<evidence type="ECO:0000256" key="1">
    <source>
        <dbReference type="PROSITE-ProRule" id="PRU00339"/>
    </source>
</evidence>
<dbReference type="InterPro" id="IPR019734">
    <property type="entry name" value="TPR_rpt"/>
</dbReference>
<keyword evidence="3" id="KW-1185">Reference proteome</keyword>
<dbReference type="Proteomes" id="UP001201463">
    <property type="component" value="Unassembled WGS sequence"/>
</dbReference>
<dbReference type="Gene3D" id="2.60.120.620">
    <property type="entry name" value="q2cbj1_9rhob like domain"/>
    <property type="match status" value="1"/>
</dbReference>
<sequence length="605" mass="64853">MPEPGAAALLDQALRALAAGQPQAAGPLLGEVLRRDPHSPRAHAALGQIAAQQQRWAEAEAAFGRSLQGDAGQPRVWFARAQVLEMLQRPGDAAHAFAQAADRHAGWAAPRYHLARLLRDLGQRAAALQVASETAGLAPEDVDVLQLQAMLQEECGDLDAAEQTLGAALGLEPRRASLHHNLGVVLHRRGRHAQALAAHEAALALGLDAADAHYNLGNTLQALGRGEAAVAAYRQALARAPLHALGLYDLARLRWALGHAGFDAELLHAQQQAPASDLPPSLLGLLYLKAGRTEAALQAYGDAARLAPRAAAHADGLGQALCRMGRHAEAREAHRRAVEQAPEDVRLLTSAAQSLYAGGHDGEALALAERALALAPHDQLAIALAGLGWRLRGDPRDAWLHDPDTVIGMVDLAPPEGFADIESFNAALAQELAGLHTDAVAPIDQTLREGTQTRGHLFDLDLPLVSALRGRIEDAIGAWLATRPEDPTHPLFGRRTGAWRFADSWSSRLRRGGFHTRHIHGHGWLSSCYYVAAPPSALASSTHAGWIQFGEPALPEPAREAFPPWRFEAPRPGRLLLFPSYLWHGTLPFEDDAFRLTVAFDVVPA</sequence>
<organism evidence="2 3">
    <name type="scientific">Pelomonas caseinilytica</name>
    <dbReference type="NCBI Taxonomy" id="2906763"/>
    <lineage>
        <taxon>Bacteria</taxon>
        <taxon>Pseudomonadati</taxon>
        <taxon>Pseudomonadota</taxon>
        <taxon>Betaproteobacteria</taxon>
        <taxon>Burkholderiales</taxon>
        <taxon>Sphaerotilaceae</taxon>
        <taxon>Roseateles</taxon>
    </lineage>
</organism>
<name>A0ABS8XE24_9BURK</name>